<dbReference type="EMBL" id="JAMKPW020000001">
    <property type="protein sequence ID" value="KAK8221872.1"/>
    <property type="molecule type" value="Genomic_DNA"/>
</dbReference>
<evidence type="ECO:0000313" key="2">
    <source>
        <dbReference type="Proteomes" id="UP001320706"/>
    </source>
</evidence>
<proteinExistence type="predicted"/>
<evidence type="ECO:0000313" key="1">
    <source>
        <dbReference type="EMBL" id="KAK8221872.1"/>
    </source>
</evidence>
<sequence>MESTNRAYPGSISGSSISSNSIKEEFVDLLQQPYELRHGRRFLRELPYPLPVDLQEIQRQNVRTMMGCEIFGSPVAAPTITKSSVPKRVLELGCGSGYWSAICHEYFTSLGHPNVEFVGLDVAPLAPDLKKQGLNWTFVQHDMRRTPFPFEDGHFDYIMLKDMGLAVPLGPPSQQLTDECIRICREEGTVEIWESDHCMRCLLPHPSAASAKDRHAEDLAIATGTFLFSPGTPFAPAQNKYIVDSNSWIQEAFDRRKLPPFPCARVAQILFQEPEHLADVGSRRIAIPLGELHWEKERLSNGKRSKSSSNLAASAKGKGKVGEASLTPDQAALRMTALWAVLGKIESLEPLLKEVSGKNSEEWAHWWASMMTNLLEQKGASSGECLEFGAWWATKRTTL</sequence>
<reference evidence="1" key="1">
    <citation type="submission" date="2024-02" db="EMBL/GenBank/DDBJ databases">
        <title>Metagenome Assembled Genome of Zalaria obscura JY119.</title>
        <authorList>
            <person name="Vighnesh L."/>
            <person name="Jagadeeshwari U."/>
            <person name="Venkata Ramana C."/>
            <person name="Sasikala C."/>
        </authorList>
    </citation>
    <scope>NUCLEOTIDE SEQUENCE</scope>
    <source>
        <strain evidence="1">JY119</strain>
    </source>
</reference>
<name>A0ACC3SQU9_9PEZI</name>
<protein>
    <submittedName>
        <fullName evidence="1">Uncharacterized protein</fullName>
    </submittedName>
</protein>
<accession>A0ACC3SQU9</accession>
<comment type="caution">
    <text evidence="1">The sequence shown here is derived from an EMBL/GenBank/DDBJ whole genome shotgun (WGS) entry which is preliminary data.</text>
</comment>
<keyword evidence="2" id="KW-1185">Reference proteome</keyword>
<dbReference type="Proteomes" id="UP001320706">
    <property type="component" value="Unassembled WGS sequence"/>
</dbReference>
<gene>
    <name evidence="1" type="ORF">M8818_000037</name>
</gene>
<organism evidence="1 2">
    <name type="scientific">Zalaria obscura</name>
    <dbReference type="NCBI Taxonomy" id="2024903"/>
    <lineage>
        <taxon>Eukaryota</taxon>
        <taxon>Fungi</taxon>
        <taxon>Dikarya</taxon>
        <taxon>Ascomycota</taxon>
        <taxon>Pezizomycotina</taxon>
        <taxon>Dothideomycetes</taxon>
        <taxon>Dothideomycetidae</taxon>
        <taxon>Dothideales</taxon>
        <taxon>Zalariaceae</taxon>
        <taxon>Zalaria</taxon>
    </lineage>
</organism>